<dbReference type="EMBL" id="OBML01000010">
    <property type="protein sequence ID" value="SOC19483.1"/>
    <property type="molecule type" value="Genomic_DNA"/>
</dbReference>
<gene>
    <name evidence="3" type="ORF">SAMN05421512_11044</name>
</gene>
<sequence length="404" mass="44373">MAEARDTGAVPPPGGGGAGRVPEVRLAETALVALDEDRILIANPQTGAHGFWPRAQEDRLNRYLDWRRLPDILTTAVEDAPATAGEGEDGVNGELETLAELIRIGALDERSRDLCGERLPAPGPAWEPAMRFLAATRTLRDTIFALPEAYNALLAEKARLHRQPSAYYERVGAKVLPLSDPTAGRKGRAVRFEDVLLRRRTARRFAETPMSEAQLSALLYYSWGETGSVPNPLGDVFLRKTSPSGGSLHPVEVYAAVMNVEGIEPGLYHYSVRRHALEEIRLEDPRAWISAASGDQEWVAEAGVVFLCTAFLPRTAWKYNYPRVARAVIAEIGYTGQSAFLTATWLGLGAFTTMALRDEIWEEKLGLDPEREPVLSITGAGQLETELKDHARPRKESAPGVDRS</sequence>
<dbReference type="InterPro" id="IPR029479">
    <property type="entry name" value="Nitroreductase"/>
</dbReference>
<evidence type="ECO:0000256" key="1">
    <source>
        <dbReference type="SAM" id="MobiDB-lite"/>
    </source>
</evidence>
<dbReference type="PANTHER" id="PTHR43745:SF2">
    <property type="entry name" value="NITROREDUCTASE MJ1384-RELATED"/>
    <property type="match status" value="1"/>
</dbReference>
<evidence type="ECO:0000259" key="2">
    <source>
        <dbReference type="Pfam" id="PF00881"/>
    </source>
</evidence>
<organism evidence="3 4">
    <name type="scientific">Stappia indica</name>
    <dbReference type="NCBI Taxonomy" id="538381"/>
    <lineage>
        <taxon>Bacteria</taxon>
        <taxon>Pseudomonadati</taxon>
        <taxon>Pseudomonadota</taxon>
        <taxon>Alphaproteobacteria</taxon>
        <taxon>Hyphomicrobiales</taxon>
        <taxon>Stappiaceae</taxon>
        <taxon>Stappia</taxon>
    </lineage>
</organism>
<feature type="compositionally biased region" description="Basic and acidic residues" evidence="1">
    <location>
        <begin position="385"/>
        <end position="404"/>
    </location>
</feature>
<accession>A0A285TBZ4</accession>
<reference evidence="3 4" key="1">
    <citation type="submission" date="2017-08" db="EMBL/GenBank/DDBJ databases">
        <authorList>
            <person name="de Groot N.N."/>
        </authorList>
    </citation>
    <scope>NUCLEOTIDE SEQUENCE [LARGE SCALE GENOMIC DNA]</scope>
    <source>
        <strain evidence="3 4">USBA 352</strain>
    </source>
</reference>
<dbReference type="GO" id="GO:0016491">
    <property type="term" value="F:oxidoreductase activity"/>
    <property type="evidence" value="ECO:0007669"/>
    <property type="project" value="InterPro"/>
</dbReference>
<dbReference type="NCBIfam" id="TIGR03605">
    <property type="entry name" value="antibiot_sagB"/>
    <property type="match status" value="1"/>
</dbReference>
<protein>
    <submittedName>
        <fullName evidence="3">SagB-type dehydrogenase domain-containing protein</fullName>
    </submittedName>
</protein>
<feature type="domain" description="Nitroreductase" evidence="2">
    <location>
        <begin position="197"/>
        <end position="377"/>
    </location>
</feature>
<name>A0A285TBZ4_9HYPH</name>
<dbReference type="SUPFAM" id="SSF55469">
    <property type="entry name" value="FMN-dependent nitroreductase-like"/>
    <property type="match status" value="1"/>
</dbReference>
<dbReference type="STRING" id="538381.GCA_001696535_04011"/>
<dbReference type="InterPro" id="IPR020051">
    <property type="entry name" value="SagB-type_dehydrogenase"/>
</dbReference>
<dbReference type="OrthoDB" id="3723182at2"/>
<dbReference type="InterPro" id="IPR000415">
    <property type="entry name" value="Nitroreductase-like"/>
</dbReference>
<feature type="region of interest" description="Disordered" evidence="1">
    <location>
        <begin position="1"/>
        <end position="22"/>
    </location>
</feature>
<dbReference type="InterPro" id="IPR052544">
    <property type="entry name" value="Bacteriocin_Proc_Enz"/>
</dbReference>
<evidence type="ECO:0000313" key="3">
    <source>
        <dbReference type="EMBL" id="SOC19483.1"/>
    </source>
</evidence>
<dbReference type="Gene3D" id="3.40.109.10">
    <property type="entry name" value="NADH Oxidase"/>
    <property type="match status" value="1"/>
</dbReference>
<dbReference type="RefSeq" id="WP_097175817.1">
    <property type="nucleotide sequence ID" value="NZ_OBML01000010.1"/>
</dbReference>
<feature type="region of interest" description="Disordered" evidence="1">
    <location>
        <begin position="379"/>
        <end position="404"/>
    </location>
</feature>
<dbReference type="CDD" id="cd02142">
    <property type="entry name" value="McbC_SagB-like_oxidoreductase"/>
    <property type="match status" value="1"/>
</dbReference>
<dbReference type="Pfam" id="PF00881">
    <property type="entry name" value="Nitroreductase"/>
    <property type="match status" value="1"/>
</dbReference>
<dbReference type="PANTHER" id="PTHR43745">
    <property type="entry name" value="NITROREDUCTASE MJ1384-RELATED"/>
    <property type="match status" value="1"/>
</dbReference>
<dbReference type="AlphaFoldDB" id="A0A285TBZ4"/>
<keyword evidence="4" id="KW-1185">Reference proteome</keyword>
<proteinExistence type="predicted"/>
<evidence type="ECO:0000313" key="4">
    <source>
        <dbReference type="Proteomes" id="UP000219331"/>
    </source>
</evidence>
<dbReference type="Proteomes" id="UP000219331">
    <property type="component" value="Unassembled WGS sequence"/>
</dbReference>